<evidence type="ECO:0000256" key="5">
    <source>
        <dbReference type="ARBA" id="ARBA00022963"/>
    </source>
</evidence>
<keyword evidence="9" id="KW-1185">Reference proteome</keyword>
<reference evidence="8 9" key="1">
    <citation type="submission" date="2016-10" db="EMBL/GenBank/DDBJ databases">
        <authorList>
            <person name="de Groot N.N."/>
        </authorList>
    </citation>
    <scope>NUCLEOTIDE SEQUENCE [LARGE SCALE GENOMIC DNA]</scope>
    <source>
        <strain evidence="8 9">NE2</strain>
    </source>
</reference>
<comment type="catalytic activity">
    <reaction evidence="1">
        <text>a 1,2-diacyl-sn-glycero-3-phosphocholine + H2O = a 1,2-diacyl-sn-glycero-3-phosphate + choline + H(+)</text>
        <dbReference type="Rhea" id="RHEA:14445"/>
        <dbReference type="ChEBI" id="CHEBI:15354"/>
        <dbReference type="ChEBI" id="CHEBI:15377"/>
        <dbReference type="ChEBI" id="CHEBI:15378"/>
        <dbReference type="ChEBI" id="CHEBI:57643"/>
        <dbReference type="ChEBI" id="CHEBI:58608"/>
        <dbReference type="EC" id="3.1.4.4"/>
    </reaction>
</comment>
<evidence type="ECO:0000313" key="8">
    <source>
        <dbReference type="EMBL" id="SFK28988.1"/>
    </source>
</evidence>
<proteinExistence type="inferred from homology"/>
<dbReference type="EMBL" id="FOSN01000005">
    <property type="protein sequence ID" value="SFK28988.1"/>
    <property type="molecule type" value="Genomic_DNA"/>
</dbReference>
<evidence type="ECO:0000256" key="4">
    <source>
        <dbReference type="ARBA" id="ARBA00022801"/>
    </source>
</evidence>
<name>A0A1I3YAV3_9HYPH</name>
<sequence length="152" mass="16660">MAEPAIHYAPSENLERIDVGLIDGAQREIDMAAYVLTDWPVIEALTRAANRGVAVRIILDGAQLGQRAPTGPFQDLAGTPTVQIRVKPAHKPPMHLKAYEIDGSTLRMGAANFSASGLKMQNNDLIVIDSPDAAISFKRNFEVIWKRLETLK</sequence>
<evidence type="ECO:0000256" key="1">
    <source>
        <dbReference type="ARBA" id="ARBA00000798"/>
    </source>
</evidence>
<dbReference type="EC" id="3.1.4.4" evidence="3"/>
<evidence type="ECO:0000259" key="7">
    <source>
        <dbReference type="Pfam" id="PF13091"/>
    </source>
</evidence>
<evidence type="ECO:0000256" key="6">
    <source>
        <dbReference type="ARBA" id="ARBA00023098"/>
    </source>
</evidence>
<keyword evidence="6" id="KW-0443">Lipid metabolism</keyword>
<protein>
    <recommendedName>
        <fullName evidence="3">phospholipase D</fullName>
        <ecNumber evidence="3">3.1.4.4</ecNumber>
    </recommendedName>
</protein>
<dbReference type="CDD" id="cd09116">
    <property type="entry name" value="PLDc_Nuc_like"/>
    <property type="match status" value="1"/>
</dbReference>
<evidence type="ECO:0000256" key="3">
    <source>
        <dbReference type="ARBA" id="ARBA00012027"/>
    </source>
</evidence>
<keyword evidence="5" id="KW-0442">Lipid degradation</keyword>
<feature type="domain" description="Phospholipase D-like" evidence="7">
    <location>
        <begin position="21"/>
        <end position="145"/>
    </location>
</feature>
<dbReference type="SUPFAM" id="SSF56024">
    <property type="entry name" value="Phospholipase D/nuclease"/>
    <property type="match status" value="1"/>
</dbReference>
<dbReference type="Gene3D" id="3.30.870.10">
    <property type="entry name" value="Endonuclease Chain A"/>
    <property type="match status" value="1"/>
</dbReference>
<keyword evidence="4" id="KW-0378">Hydrolase</keyword>
<dbReference type="OrthoDB" id="9814092at2"/>
<organism evidence="8 9">
    <name type="scientific">Methylocapsa palsarum</name>
    <dbReference type="NCBI Taxonomy" id="1612308"/>
    <lineage>
        <taxon>Bacteria</taxon>
        <taxon>Pseudomonadati</taxon>
        <taxon>Pseudomonadota</taxon>
        <taxon>Alphaproteobacteria</taxon>
        <taxon>Hyphomicrobiales</taxon>
        <taxon>Beijerinckiaceae</taxon>
        <taxon>Methylocapsa</taxon>
    </lineage>
</organism>
<dbReference type="InterPro" id="IPR051406">
    <property type="entry name" value="PLD_domain"/>
</dbReference>
<dbReference type="InterPro" id="IPR025202">
    <property type="entry name" value="PLD-like_dom"/>
</dbReference>
<dbReference type="GO" id="GO:0016042">
    <property type="term" value="P:lipid catabolic process"/>
    <property type="evidence" value="ECO:0007669"/>
    <property type="project" value="UniProtKB-KW"/>
</dbReference>
<accession>A0A1I3YAV3</accession>
<evidence type="ECO:0000256" key="2">
    <source>
        <dbReference type="ARBA" id="ARBA00008664"/>
    </source>
</evidence>
<dbReference type="Pfam" id="PF13091">
    <property type="entry name" value="PLDc_2"/>
    <property type="match status" value="1"/>
</dbReference>
<gene>
    <name evidence="8" type="ORF">SAMN05444581_105135</name>
</gene>
<dbReference type="Proteomes" id="UP000198755">
    <property type="component" value="Unassembled WGS sequence"/>
</dbReference>
<dbReference type="GO" id="GO:0004630">
    <property type="term" value="F:phospholipase D activity"/>
    <property type="evidence" value="ECO:0007669"/>
    <property type="project" value="UniProtKB-EC"/>
</dbReference>
<evidence type="ECO:0000313" key="9">
    <source>
        <dbReference type="Proteomes" id="UP000198755"/>
    </source>
</evidence>
<dbReference type="AlphaFoldDB" id="A0A1I3YAV3"/>
<dbReference type="PANTHER" id="PTHR43856">
    <property type="entry name" value="CARDIOLIPIN HYDROLASE"/>
    <property type="match status" value="1"/>
</dbReference>
<dbReference type="PANTHER" id="PTHR43856:SF1">
    <property type="entry name" value="MITOCHONDRIAL CARDIOLIPIN HYDROLASE"/>
    <property type="match status" value="1"/>
</dbReference>
<dbReference type="STRING" id="1612308.SAMN05444581_105135"/>
<dbReference type="RefSeq" id="WP_091680641.1">
    <property type="nucleotide sequence ID" value="NZ_FOSN01000005.1"/>
</dbReference>
<dbReference type="GO" id="GO:0016891">
    <property type="term" value="F:RNA endonuclease activity producing 5'-phosphomonoesters, hydrolytic mechanism"/>
    <property type="evidence" value="ECO:0007669"/>
    <property type="project" value="TreeGrafter"/>
</dbReference>
<comment type="similarity">
    <text evidence="2">Belongs to the phospholipase D family.</text>
</comment>